<dbReference type="Pfam" id="PF00534">
    <property type="entry name" value="Glycos_transf_1"/>
    <property type="match status" value="1"/>
</dbReference>
<proteinExistence type="predicted"/>
<dbReference type="InterPro" id="IPR001296">
    <property type="entry name" value="Glyco_trans_1"/>
</dbReference>
<dbReference type="Gene3D" id="3.40.50.2000">
    <property type="entry name" value="Glycogen Phosphorylase B"/>
    <property type="match status" value="1"/>
</dbReference>
<dbReference type="EMBL" id="DTDH01000119">
    <property type="protein sequence ID" value="HGT98560.1"/>
    <property type="molecule type" value="Genomic_DNA"/>
</dbReference>
<dbReference type="InterPro" id="IPR038013">
    <property type="entry name" value="ALG11"/>
</dbReference>
<dbReference type="GO" id="GO:0006487">
    <property type="term" value="P:protein N-linked glycosylation"/>
    <property type="evidence" value="ECO:0007669"/>
    <property type="project" value="TreeGrafter"/>
</dbReference>
<organism evidence="3">
    <name type="scientific">Ignisphaera aggregans</name>
    <dbReference type="NCBI Taxonomy" id="334771"/>
    <lineage>
        <taxon>Archaea</taxon>
        <taxon>Thermoproteota</taxon>
        <taxon>Thermoprotei</taxon>
        <taxon>Desulfurococcales</taxon>
        <taxon>Desulfurococcaceae</taxon>
        <taxon>Ignisphaera</taxon>
    </lineage>
</organism>
<dbReference type="GO" id="GO:0016020">
    <property type="term" value="C:membrane"/>
    <property type="evidence" value="ECO:0007669"/>
    <property type="project" value="TreeGrafter"/>
</dbReference>
<name>A0A7J3MYM2_9CREN</name>
<dbReference type="PANTHER" id="PTHR45919:SF1">
    <property type="entry name" value="GDP-MAN:MAN(3)GLCNAC(2)-PP-DOL ALPHA-1,2-MANNOSYLTRANSFERASE"/>
    <property type="match status" value="1"/>
</dbReference>
<evidence type="ECO:0000259" key="1">
    <source>
        <dbReference type="Pfam" id="PF00534"/>
    </source>
</evidence>
<keyword evidence="3" id="KW-0808">Transferase</keyword>
<dbReference type="GO" id="GO:0004377">
    <property type="term" value="F:GDP-Man:Man(3)GlcNAc(2)-PP-Dol alpha-1,2-mannosyltransferase activity"/>
    <property type="evidence" value="ECO:0007669"/>
    <property type="project" value="InterPro"/>
</dbReference>
<reference evidence="3" key="1">
    <citation type="journal article" date="2020" name="mSystems">
        <title>Genome- and Community-Level Interaction Insights into Carbon Utilization and Element Cycling Functions of Hydrothermarchaeota in Hydrothermal Sediment.</title>
        <authorList>
            <person name="Zhou Z."/>
            <person name="Liu Y."/>
            <person name="Xu W."/>
            <person name="Pan J."/>
            <person name="Luo Z.H."/>
            <person name="Li M."/>
        </authorList>
    </citation>
    <scope>NUCLEOTIDE SEQUENCE [LARGE SCALE GENOMIC DNA]</scope>
    <source>
        <strain evidence="2">SpSt-629</strain>
        <strain evidence="3">SpSt-688</strain>
    </source>
</reference>
<protein>
    <submittedName>
        <fullName evidence="3">Glycosyltransferase</fullName>
    </submittedName>
</protein>
<gene>
    <name evidence="2" type="ORF">ENT99_06000</name>
    <name evidence="3" type="ORF">ENU64_03935</name>
</gene>
<dbReference type="PANTHER" id="PTHR45919">
    <property type="entry name" value="GDP-MAN:MAN(3)GLCNAC(2)-PP-DOL ALPHA-1,2-MANNOSYLTRANSFERASE"/>
    <property type="match status" value="1"/>
</dbReference>
<dbReference type="CDD" id="cd03801">
    <property type="entry name" value="GT4_PimA-like"/>
    <property type="match status" value="1"/>
</dbReference>
<dbReference type="AlphaFoldDB" id="A0A7J3MYM2"/>
<evidence type="ECO:0000313" key="2">
    <source>
        <dbReference type="EMBL" id="HFQ79235.1"/>
    </source>
</evidence>
<feature type="domain" description="Glycosyl transferase family 1" evidence="1">
    <location>
        <begin position="224"/>
        <end position="391"/>
    </location>
</feature>
<accession>A0A7J3MYM2</accession>
<comment type="caution">
    <text evidence="3">The sequence shown here is derived from an EMBL/GenBank/DDBJ whole genome shotgun (WGS) entry which is preliminary data.</text>
</comment>
<sequence length="417" mass="48146">MSKYAVVGHHYWNRPGGSQFVCAAATYALQTIGYTPILTSVGPIDSGNYYDWFGIDLSKYTSISLTSLKLRAFGIYLRLLIWRAIKKAIDKYSAQLIFTDECTYKPLIEYIKNREIMLVEYIHFPMEIYIDKRFKGTGLYYNEDPYITERYSKFPMNIYWQIYVKSLPRYMRENPFEISSLVLANSKWTAELVKQIHGEPPEILNPPIPPNIEVVNKTKDWISRNNSVVMLGRFSEEKRYHWVIDRVLPKLKKEIDDVKLYILGDAKTKTSLNYLNRIEYLAKKNNFKTSRSLNLEANVYLIANASRSTIKNIMDSSKIFLHATINEHWGIAVTEAMARGLPTVVHKSGGLWSDLIEYGTHGLGYSDPEEAVKAVTKLLTDEKTWNYYSSKSIEKARSLTIEEFVAKLAVLMSTKMH</sequence>
<evidence type="ECO:0000313" key="3">
    <source>
        <dbReference type="EMBL" id="HGT98560.1"/>
    </source>
</evidence>
<dbReference type="SUPFAM" id="SSF53756">
    <property type="entry name" value="UDP-Glycosyltransferase/glycogen phosphorylase"/>
    <property type="match status" value="1"/>
</dbReference>
<dbReference type="EMBL" id="DTAU01000117">
    <property type="protein sequence ID" value="HFQ79235.1"/>
    <property type="molecule type" value="Genomic_DNA"/>
</dbReference>